<accession>A0A183GLV6</accession>
<dbReference type="Pfam" id="PF01682">
    <property type="entry name" value="DB"/>
    <property type="match status" value="2"/>
</dbReference>
<feature type="domain" description="Ig-like" evidence="2">
    <location>
        <begin position="221"/>
        <end position="322"/>
    </location>
</feature>
<dbReference type="InterPro" id="IPR013783">
    <property type="entry name" value="Ig-like_fold"/>
</dbReference>
<feature type="domain" description="Fibronectin type-III" evidence="3">
    <location>
        <begin position="138"/>
        <end position="232"/>
    </location>
</feature>
<dbReference type="EMBL" id="UZAH01035338">
    <property type="protein sequence ID" value="VDP40247.1"/>
    <property type="molecule type" value="Genomic_DNA"/>
</dbReference>
<dbReference type="InterPro" id="IPR007110">
    <property type="entry name" value="Ig-like_dom"/>
</dbReference>
<dbReference type="InterPro" id="IPR036179">
    <property type="entry name" value="Ig-like_dom_sf"/>
</dbReference>
<dbReference type="WBParaSite" id="HPBE_0002367601-mRNA-1">
    <property type="protein sequence ID" value="HPBE_0002367601-mRNA-1"/>
    <property type="gene ID" value="HPBE_0002367601"/>
</dbReference>
<dbReference type="OrthoDB" id="5843172at2759"/>
<dbReference type="Proteomes" id="UP000050761">
    <property type="component" value="Unassembled WGS sequence"/>
</dbReference>
<evidence type="ECO:0000259" key="3">
    <source>
        <dbReference type="PROSITE" id="PS50853"/>
    </source>
</evidence>
<protein>
    <submittedName>
        <fullName evidence="6">Ig-like and fibronectin type-III domain-containing protein C25G4.10</fullName>
    </submittedName>
</protein>
<proteinExistence type="predicted"/>
<gene>
    <name evidence="4" type="ORF">HPBE_LOCUS23674</name>
</gene>
<evidence type="ECO:0000313" key="4">
    <source>
        <dbReference type="EMBL" id="VDP40247.1"/>
    </source>
</evidence>
<accession>A0A3P8CJR7</accession>
<evidence type="ECO:0000259" key="2">
    <source>
        <dbReference type="PROSITE" id="PS50835"/>
    </source>
</evidence>
<dbReference type="PANTHER" id="PTHR46705:SF2">
    <property type="entry name" value="DOMAIN OF UNKNOWN FUNCTION DB DOMAIN-CONTAINING PROTEIN"/>
    <property type="match status" value="1"/>
</dbReference>
<feature type="signal peptide" evidence="1">
    <location>
        <begin position="1"/>
        <end position="20"/>
    </location>
</feature>
<dbReference type="InterPro" id="IPR003599">
    <property type="entry name" value="Ig_sub"/>
</dbReference>
<dbReference type="PROSITE" id="PS50835">
    <property type="entry name" value="IG_LIKE"/>
    <property type="match status" value="1"/>
</dbReference>
<dbReference type="Pfam" id="PF00041">
    <property type="entry name" value="fn3"/>
    <property type="match status" value="1"/>
</dbReference>
<dbReference type="PROSITE" id="PS50853">
    <property type="entry name" value="FN3"/>
    <property type="match status" value="1"/>
</dbReference>
<dbReference type="InterPro" id="IPR002602">
    <property type="entry name" value="DB"/>
</dbReference>
<evidence type="ECO:0000256" key="1">
    <source>
        <dbReference type="SAM" id="SignalP"/>
    </source>
</evidence>
<dbReference type="PANTHER" id="PTHR46705">
    <property type="entry name" value="PROTEIN CBG09805"/>
    <property type="match status" value="1"/>
</dbReference>
<reference evidence="4 5" key="1">
    <citation type="submission" date="2018-11" db="EMBL/GenBank/DDBJ databases">
        <authorList>
            <consortium name="Pathogen Informatics"/>
        </authorList>
    </citation>
    <scope>NUCLEOTIDE SEQUENCE [LARGE SCALE GENOMIC DNA]</scope>
</reference>
<dbReference type="SUPFAM" id="SSF49265">
    <property type="entry name" value="Fibronectin type III"/>
    <property type="match status" value="1"/>
</dbReference>
<reference evidence="6" key="2">
    <citation type="submission" date="2019-09" db="UniProtKB">
        <authorList>
            <consortium name="WormBaseParasite"/>
        </authorList>
    </citation>
    <scope>IDENTIFICATION</scope>
</reference>
<dbReference type="InterPro" id="IPR003961">
    <property type="entry name" value="FN3_dom"/>
</dbReference>
<dbReference type="AlphaFoldDB" id="A0A183GLV6"/>
<dbReference type="InterPro" id="IPR036116">
    <property type="entry name" value="FN3_sf"/>
</dbReference>
<keyword evidence="1" id="KW-0732">Signal</keyword>
<evidence type="ECO:0000313" key="5">
    <source>
        <dbReference type="Proteomes" id="UP000050761"/>
    </source>
</evidence>
<feature type="chain" id="PRO_5044552148" evidence="1">
    <location>
        <begin position="21"/>
        <end position="485"/>
    </location>
</feature>
<dbReference type="CDD" id="cd00063">
    <property type="entry name" value="FN3"/>
    <property type="match status" value="1"/>
</dbReference>
<dbReference type="SMART" id="SM00409">
    <property type="entry name" value="IG"/>
    <property type="match status" value="1"/>
</dbReference>
<dbReference type="SMART" id="SM00060">
    <property type="entry name" value="FN3"/>
    <property type="match status" value="1"/>
</dbReference>
<name>A0A183GLV6_HELPZ</name>
<sequence>MRLAYLVVFVVLLLNSDVLASAHIESCCRNRGVSEVCSRALCRLESPPGDIERYTIFEARTGCAHYLTEIAECLVDGRDSSECCRMSAVQAEESSCLVLCSGSSNGANRWVRYQSCLAINIPSMYTCILNSHSNAPTPPQLLKIASKTSTSAEIQWSAPAKHPELVHIYKVHVTDTSGAVHKEVIHATKLFSINLTNLRPEAKYSVFVVAHAADLSQKSTPSDIVHFSTSVASSVEGASYTSTVQTPQESTRASLACRLRMGVGTKTYMVWEKKVGSEYRKVEGSRFKITTYASEDGSGVLVSALDIRHLEKSDFGTYKCHVRGNGNYYGEVDLLAHSHAAGKPPLNPPETPLECCSRAVFRAHCHSVCHAGSEKKRGLKPGAFLPQYRCLDEFQSLLRCTLSEINNAPCCIRKKIPYHCLGMCDSNFELSKLDGYNCLEYEAHIRQCQIETISMRPEAVSNLQIRNERDTIILSWERSDKAEVL</sequence>
<evidence type="ECO:0000313" key="6">
    <source>
        <dbReference type="WBParaSite" id="HPBE_0002367601-mRNA-1"/>
    </source>
</evidence>
<keyword evidence="5" id="KW-1185">Reference proteome</keyword>
<dbReference type="Gene3D" id="2.60.40.10">
    <property type="entry name" value="Immunoglobulins"/>
    <property type="match status" value="2"/>
</dbReference>
<dbReference type="SUPFAM" id="SSF48726">
    <property type="entry name" value="Immunoglobulin"/>
    <property type="match status" value="1"/>
</dbReference>
<organism evidence="5 6">
    <name type="scientific">Heligmosomoides polygyrus</name>
    <name type="common">Parasitic roundworm</name>
    <dbReference type="NCBI Taxonomy" id="6339"/>
    <lineage>
        <taxon>Eukaryota</taxon>
        <taxon>Metazoa</taxon>
        <taxon>Ecdysozoa</taxon>
        <taxon>Nematoda</taxon>
        <taxon>Chromadorea</taxon>
        <taxon>Rhabditida</taxon>
        <taxon>Rhabditina</taxon>
        <taxon>Rhabditomorpha</taxon>
        <taxon>Strongyloidea</taxon>
        <taxon>Heligmosomidae</taxon>
        <taxon>Heligmosomoides</taxon>
    </lineage>
</organism>